<dbReference type="Proteomes" id="UP001168694">
    <property type="component" value="Unassembled WGS sequence"/>
</dbReference>
<evidence type="ECO:0000313" key="2">
    <source>
        <dbReference type="EMBL" id="MDN4071619.1"/>
    </source>
</evidence>
<dbReference type="Pfam" id="PF08486">
    <property type="entry name" value="SpoIID"/>
    <property type="match status" value="1"/>
</dbReference>
<accession>A0ABT8E127</accession>
<reference evidence="2" key="1">
    <citation type="submission" date="2023-06" db="EMBL/GenBank/DDBJ databases">
        <title>Draft Genome Sequences of Representative Paenibacillus Polymyxa, Bacillus cereus, Fictibacillus sp., and Brevibacillus agri Strains Isolated from Amazonian Dark Earth.</title>
        <authorList>
            <person name="Pellegrinetti T.A."/>
            <person name="Cunha I.C.M."/>
            <person name="Chaves M.G."/>
            <person name="Freitas A.S."/>
            <person name="Silva A.V.R."/>
            <person name="Tsai S.M."/>
            <person name="Mendes L.W."/>
        </authorList>
    </citation>
    <scope>NUCLEOTIDE SEQUENCE</scope>
    <source>
        <strain evidence="2">CENA-BCM004</strain>
    </source>
</reference>
<evidence type="ECO:0000259" key="1">
    <source>
        <dbReference type="Pfam" id="PF08486"/>
    </source>
</evidence>
<dbReference type="EMBL" id="JAUHLN010000001">
    <property type="protein sequence ID" value="MDN4071619.1"/>
    <property type="molecule type" value="Genomic_DNA"/>
</dbReference>
<dbReference type="InterPro" id="IPR014225">
    <property type="entry name" value="Spore_II_D_firmicutes"/>
</dbReference>
<comment type="caution">
    <text evidence="2">The sequence shown here is derived from an EMBL/GenBank/DDBJ whole genome shotgun (WGS) entry which is preliminary data.</text>
</comment>
<protein>
    <submittedName>
        <fullName evidence="2">Stage II sporulation protein D</fullName>
    </submittedName>
</protein>
<dbReference type="NCBIfam" id="TIGR02669">
    <property type="entry name" value="SpoIID_LytB"/>
    <property type="match status" value="1"/>
</dbReference>
<name>A0ABT8E127_9BACL</name>
<dbReference type="RefSeq" id="WP_290397786.1">
    <property type="nucleotide sequence ID" value="NZ_JAUHLN010000001.1"/>
</dbReference>
<dbReference type="InterPro" id="IPR051922">
    <property type="entry name" value="Bact_Sporulation_Assoc"/>
</dbReference>
<gene>
    <name evidence="2" type="primary">spoIID</name>
    <name evidence="2" type="ORF">QYF49_01050</name>
</gene>
<sequence>MFMKMKPITFFVSVFVVVTVLLPSLLVLPYSSKTSFLLETKPKEMKRSALPSLSSTLAVPVYRTAEKKVEKVALEEYVKGVVASEMPADFKLEALKAQALTARTYIARMLDNTDQGGNLPGGAAVTDSILHQVYKNDDELKKQWGDEYPEKMEKITKAVAATRGKILTYDGKPIFASFFSTSNGYTENSEDYWGTKYPYLKSVKSPWDRDTPKFEQKQEIPLLDVEKQLGVVIQKDGEVGKVIQRTAGNRIARMAIDGKTFKGKEVREKLGLRSADFTLTKKKQEVIATTKGFGHGVGMSQYGANGMAKDGKNYKQIVKYYFKGVSISDYKPHSGRSTVKD</sequence>
<dbReference type="NCBIfam" id="TIGR02870">
    <property type="entry name" value="spore_II_D"/>
    <property type="match status" value="1"/>
</dbReference>
<organism evidence="2 3">
    <name type="scientific">Fictibacillus terranigra</name>
    <dbReference type="NCBI Taxonomy" id="3058424"/>
    <lineage>
        <taxon>Bacteria</taxon>
        <taxon>Bacillati</taxon>
        <taxon>Bacillota</taxon>
        <taxon>Bacilli</taxon>
        <taxon>Bacillales</taxon>
        <taxon>Fictibacillaceae</taxon>
        <taxon>Fictibacillus</taxon>
    </lineage>
</organism>
<dbReference type="PANTHER" id="PTHR30032">
    <property type="entry name" value="N-ACETYLMURAMOYL-L-ALANINE AMIDASE-RELATED"/>
    <property type="match status" value="1"/>
</dbReference>
<dbReference type="PANTHER" id="PTHR30032:SF4">
    <property type="entry name" value="AMIDASE ENHANCER"/>
    <property type="match status" value="1"/>
</dbReference>
<evidence type="ECO:0000313" key="3">
    <source>
        <dbReference type="Proteomes" id="UP001168694"/>
    </source>
</evidence>
<feature type="domain" description="Sporulation stage II protein D amidase enhancer LytB N-terminal" evidence="1">
    <location>
        <begin position="63"/>
        <end position="169"/>
    </location>
</feature>
<dbReference type="InterPro" id="IPR013486">
    <property type="entry name" value="SpoIID/LytB"/>
</dbReference>
<proteinExistence type="predicted"/>
<dbReference type="InterPro" id="IPR013693">
    <property type="entry name" value="SpoIID/LytB_N"/>
</dbReference>
<keyword evidence="3" id="KW-1185">Reference proteome</keyword>